<sequence>MKGLTTISIILLLSPL</sequence>
<accession>A0A9W7DLK4</accession>
<protein>
    <submittedName>
        <fullName evidence="1">Uncharacterized protein</fullName>
    </submittedName>
</protein>
<evidence type="ECO:0000313" key="2">
    <source>
        <dbReference type="Proteomes" id="UP001165082"/>
    </source>
</evidence>
<comment type="caution">
    <text evidence="1">The sequence shown here is derived from an EMBL/GenBank/DDBJ whole genome shotgun (WGS) entry which is preliminary data.</text>
</comment>
<dbReference type="EMBL" id="BRXZ01003066">
    <property type="protein sequence ID" value="GMH46697.1"/>
    <property type="molecule type" value="Genomic_DNA"/>
</dbReference>
<name>A0A9W7DLK4_9STRA</name>
<proteinExistence type="predicted"/>
<organism evidence="1 2">
    <name type="scientific">Triparma retinervis</name>
    <dbReference type="NCBI Taxonomy" id="2557542"/>
    <lineage>
        <taxon>Eukaryota</taxon>
        <taxon>Sar</taxon>
        <taxon>Stramenopiles</taxon>
        <taxon>Ochrophyta</taxon>
        <taxon>Bolidophyceae</taxon>
        <taxon>Parmales</taxon>
        <taxon>Triparmaceae</taxon>
        <taxon>Triparma</taxon>
    </lineage>
</organism>
<keyword evidence="2" id="KW-1185">Reference proteome</keyword>
<gene>
    <name evidence="1" type="ORF">TrRE_jg11553</name>
</gene>
<evidence type="ECO:0000313" key="1">
    <source>
        <dbReference type="EMBL" id="GMH46697.1"/>
    </source>
</evidence>
<dbReference type="Proteomes" id="UP001165082">
    <property type="component" value="Unassembled WGS sequence"/>
</dbReference>
<reference evidence="1" key="1">
    <citation type="submission" date="2022-07" db="EMBL/GenBank/DDBJ databases">
        <title>Genome analysis of Parmales, a sister group of diatoms, reveals the evolutionary specialization of diatoms from phago-mixotrophs to photoautotrophs.</title>
        <authorList>
            <person name="Ban H."/>
            <person name="Sato S."/>
            <person name="Yoshikawa S."/>
            <person name="Kazumasa Y."/>
            <person name="Nakamura Y."/>
            <person name="Ichinomiya M."/>
            <person name="Saitoh K."/>
            <person name="Sato N."/>
            <person name="Blanc-Mathieu R."/>
            <person name="Endo H."/>
            <person name="Kuwata A."/>
            <person name="Ogata H."/>
        </authorList>
    </citation>
    <scope>NUCLEOTIDE SEQUENCE</scope>
</reference>
<feature type="non-terminal residue" evidence="1">
    <location>
        <position position="16"/>
    </location>
</feature>
<dbReference type="AlphaFoldDB" id="A0A9W7DLK4"/>